<protein>
    <recommendedName>
        <fullName evidence="1">Enoyl reductase (ER) domain-containing protein</fullName>
    </recommendedName>
</protein>
<dbReference type="InterPro" id="IPR036291">
    <property type="entry name" value="NAD(P)-bd_dom_sf"/>
</dbReference>
<dbReference type="SMART" id="SM00829">
    <property type="entry name" value="PKS_ER"/>
    <property type="match status" value="1"/>
</dbReference>
<gene>
    <name evidence="2" type="ORF">JR316_009891</name>
</gene>
<dbReference type="PANTHER" id="PTHR45348">
    <property type="entry name" value="HYPOTHETICAL OXIDOREDUCTASE (EUROFUNG)"/>
    <property type="match status" value="1"/>
</dbReference>
<evidence type="ECO:0000313" key="2">
    <source>
        <dbReference type="EMBL" id="KAG5165195.1"/>
    </source>
</evidence>
<dbReference type="Pfam" id="PF08240">
    <property type="entry name" value="ADH_N"/>
    <property type="match status" value="1"/>
</dbReference>
<sequence>MTSQENNRPNSSSLSLAIATTEARDVQEYRLPKPDPKQLRPDEIIAQVAYCGLNHIDVNQVKSGAYITEYPYILGREWSGQILHIGSDVKDLKPGDWVLGVSYQVGALQEQIVISRKYLCPKPDKISAEQASTIAHRYAAVMVALHMKEGLNLPLHPTEAEKAQRKIIIWGAATGSGMYAILALKIAGYRTILAVASTKQKDNLKSLGATDVFDRNESQVAKHILSKYPDISIGLVCQADEHGWDCVLEVVRPTEMKKESALLAYIIRLAPSKVPEGVTLRRAVVFSLLHDKELGDHIIQSTLPKLLALPDFMLPKQIKVFKDGSLAERVKAAICLMEKNSDVSATIQVSV</sequence>
<dbReference type="SUPFAM" id="SSF50129">
    <property type="entry name" value="GroES-like"/>
    <property type="match status" value="1"/>
</dbReference>
<organism evidence="2">
    <name type="scientific">Psilocybe cubensis</name>
    <name type="common">Psychedelic mushroom</name>
    <name type="synonym">Stropharia cubensis</name>
    <dbReference type="NCBI Taxonomy" id="181762"/>
    <lineage>
        <taxon>Eukaryota</taxon>
        <taxon>Fungi</taxon>
        <taxon>Dikarya</taxon>
        <taxon>Basidiomycota</taxon>
        <taxon>Agaricomycotina</taxon>
        <taxon>Agaricomycetes</taxon>
        <taxon>Agaricomycetidae</taxon>
        <taxon>Agaricales</taxon>
        <taxon>Agaricineae</taxon>
        <taxon>Strophariaceae</taxon>
        <taxon>Psilocybe</taxon>
    </lineage>
</organism>
<dbReference type="InterPro" id="IPR020843">
    <property type="entry name" value="ER"/>
</dbReference>
<comment type="caution">
    <text evidence="2">The sequence shown here is derived from an EMBL/GenBank/DDBJ whole genome shotgun (WGS) entry which is preliminary data.</text>
</comment>
<dbReference type="InterPro" id="IPR011032">
    <property type="entry name" value="GroES-like_sf"/>
</dbReference>
<reference evidence="2" key="1">
    <citation type="submission" date="2021-02" db="EMBL/GenBank/DDBJ databases">
        <title>Psilocybe cubensis genome.</title>
        <authorList>
            <person name="Mckernan K.J."/>
            <person name="Crawford S."/>
            <person name="Trippe A."/>
            <person name="Kane L.T."/>
            <person name="Mclaughlin S."/>
        </authorList>
    </citation>
    <scope>NUCLEOTIDE SEQUENCE [LARGE SCALE GENOMIC DNA]</scope>
    <source>
        <strain evidence="2">MGC-MH-2018</strain>
    </source>
</reference>
<dbReference type="PANTHER" id="PTHR45348:SF2">
    <property type="entry name" value="ZINC-TYPE ALCOHOL DEHYDROGENASE-LIKE PROTEIN C2E1P3.01"/>
    <property type="match status" value="1"/>
</dbReference>
<dbReference type="InterPro" id="IPR047122">
    <property type="entry name" value="Trans-enoyl_RdTase-like"/>
</dbReference>
<dbReference type="Gene3D" id="3.90.180.10">
    <property type="entry name" value="Medium-chain alcohol dehydrogenases, catalytic domain"/>
    <property type="match status" value="1"/>
</dbReference>
<dbReference type="InterPro" id="IPR013154">
    <property type="entry name" value="ADH-like_N"/>
</dbReference>
<dbReference type="GO" id="GO:0016651">
    <property type="term" value="F:oxidoreductase activity, acting on NAD(P)H"/>
    <property type="evidence" value="ECO:0007669"/>
    <property type="project" value="InterPro"/>
</dbReference>
<feature type="domain" description="Enoyl reductase (ER)" evidence="1">
    <location>
        <begin position="24"/>
        <end position="343"/>
    </location>
</feature>
<dbReference type="Gene3D" id="3.40.50.720">
    <property type="entry name" value="NAD(P)-binding Rossmann-like Domain"/>
    <property type="match status" value="1"/>
</dbReference>
<proteinExistence type="predicted"/>
<dbReference type="OrthoDB" id="3233595at2759"/>
<dbReference type="EMBL" id="JAFIQS010000010">
    <property type="protein sequence ID" value="KAG5165195.1"/>
    <property type="molecule type" value="Genomic_DNA"/>
</dbReference>
<dbReference type="SUPFAM" id="SSF51735">
    <property type="entry name" value="NAD(P)-binding Rossmann-fold domains"/>
    <property type="match status" value="1"/>
</dbReference>
<dbReference type="AlphaFoldDB" id="A0A8H7XT52"/>
<accession>A0A8H7XT52</accession>
<name>A0A8H7XT52_PSICU</name>
<evidence type="ECO:0000259" key="1">
    <source>
        <dbReference type="SMART" id="SM00829"/>
    </source>
</evidence>